<feature type="signal peptide" evidence="1">
    <location>
        <begin position="1"/>
        <end position="17"/>
    </location>
</feature>
<dbReference type="SUPFAM" id="SSF51322">
    <property type="entry name" value="Cyanovirin-N"/>
    <property type="match status" value="1"/>
</dbReference>
<dbReference type="InterPro" id="IPR011058">
    <property type="entry name" value="Cyanovirin-N"/>
</dbReference>
<protein>
    <recommendedName>
        <fullName evidence="2">Cyanovirin-N domain-containing protein</fullName>
    </recommendedName>
</protein>
<evidence type="ECO:0000313" key="4">
    <source>
        <dbReference type="Proteomes" id="UP000184188"/>
    </source>
</evidence>
<dbReference type="Pfam" id="PF08881">
    <property type="entry name" value="CVNH"/>
    <property type="match status" value="1"/>
</dbReference>
<organism evidence="3 4">
    <name type="scientific">Penicilliopsis zonata CBS 506.65</name>
    <dbReference type="NCBI Taxonomy" id="1073090"/>
    <lineage>
        <taxon>Eukaryota</taxon>
        <taxon>Fungi</taxon>
        <taxon>Dikarya</taxon>
        <taxon>Ascomycota</taxon>
        <taxon>Pezizomycotina</taxon>
        <taxon>Eurotiomycetes</taxon>
        <taxon>Eurotiomycetidae</taxon>
        <taxon>Eurotiales</taxon>
        <taxon>Aspergillaceae</taxon>
        <taxon>Penicilliopsis</taxon>
    </lineage>
</organism>
<proteinExistence type="predicted"/>
<dbReference type="VEuPathDB" id="FungiDB:ASPZODRAFT_164138"/>
<feature type="domain" description="Cyanovirin-N" evidence="2">
    <location>
        <begin position="17"/>
        <end position="117"/>
    </location>
</feature>
<dbReference type="Gene3D" id="2.30.60.10">
    <property type="entry name" value="Cyanovirin-N"/>
    <property type="match status" value="1"/>
</dbReference>
<dbReference type="GeneID" id="34613125"/>
<dbReference type="OrthoDB" id="4672515at2759"/>
<evidence type="ECO:0000256" key="1">
    <source>
        <dbReference type="SAM" id="SignalP"/>
    </source>
</evidence>
<dbReference type="EMBL" id="KV878337">
    <property type="protein sequence ID" value="OJJ50136.1"/>
    <property type="molecule type" value="Genomic_DNA"/>
</dbReference>
<dbReference type="AlphaFoldDB" id="A0A1L9SSP0"/>
<accession>A0A1L9SSP0</accession>
<gene>
    <name evidence="3" type="ORF">ASPZODRAFT_164138</name>
</gene>
<evidence type="ECO:0000259" key="2">
    <source>
        <dbReference type="SMART" id="SM01111"/>
    </source>
</evidence>
<feature type="chain" id="PRO_5012318443" description="Cyanovirin-N domain-containing protein" evidence="1">
    <location>
        <begin position="18"/>
        <end position="233"/>
    </location>
</feature>
<dbReference type="SMART" id="SM01111">
    <property type="entry name" value="CVNH"/>
    <property type="match status" value="1"/>
</dbReference>
<dbReference type="Proteomes" id="UP000184188">
    <property type="component" value="Unassembled WGS sequence"/>
</dbReference>
<name>A0A1L9SSP0_9EURO</name>
<keyword evidence="1" id="KW-0732">Signal</keyword>
<dbReference type="InterPro" id="IPR036673">
    <property type="entry name" value="Cyanovirin-N_sf"/>
</dbReference>
<reference evidence="4" key="1">
    <citation type="journal article" date="2017" name="Genome Biol.">
        <title>Comparative genomics reveals high biological diversity and specific adaptations in the industrially and medically important fungal genus Aspergillus.</title>
        <authorList>
            <person name="de Vries R.P."/>
            <person name="Riley R."/>
            <person name="Wiebenga A."/>
            <person name="Aguilar-Osorio G."/>
            <person name="Amillis S."/>
            <person name="Uchima C.A."/>
            <person name="Anderluh G."/>
            <person name="Asadollahi M."/>
            <person name="Askin M."/>
            <person name="Barry K."/>
            <person name="Battaglia E."/>
            <person name="Bayram O."/>
            <person name="Benocci T."/>
            <person name="Braus-Stromeyer S.A."/>
            <person name="Caldana C."/>
            <person name="Canovas D."/>
            <person name="Cerqueira G.C."/>
            <person name="Chen F."/>
            <person name="Chen W."/>
            <person name="Choi C."/>
            <person name="Clum A."/>
            <person name="Dos Santos R.A."/>
            <person name="Damasio A.R."/>
            <person name="Diallinas G."/>
            <person name="Emri T."/>
            <person name="Fekete E."/>
            <person name="Flipphi M."/>
            <person name="Freyberg S."/>
            <person name="Gallo A."/>
            <person name="Gournas C."/>
            <person name="Habgood R."/>
            <person name="Hainaut M."/>
            <person name="Harispe M.L."/>
            <person name="Henrissat B."/>
            <person name="Hilden K.S."/>
            <person name="Hope R."/>
            <person name="Hossain A."/>
            <person name="Karabika E."/>
            <person name="Karaffa L."/>
            <person name="Karanyi Z."/>
            <person name="Krasevec N."/>
            <person name="Kuo A."/>
            <person name="Kusch H."/>
            <person name="LaButti K."/>
            <person name="Lagendijk E.L."/>
            <person name="Lapidus A."/>
            <person name="Levasseur A."/>
            <person name="Lindquist E."/>
            <person name="Lipzen A."/>
            <person name="Logrieco A.F."/>
            <person name="MacCabe A."/>
            <person name="Maekelae M.R."/>
            <person name="Malavazi I."/>
            <person name="Melin P."/>
            <person name="Meyer V."/>
            <person name="Mielnichuk N."/>
            <person name="Miskei M."/>
            <person name="Molnar A.P."/>
            <person name="Mule G."/>
            <person name="Ngan C.Y."/>
            <person name="Orejas M."/>
            <person name="Orosz E."/>
            <person name="Ouedraogo J.P."/>
            <person name="Overkamp K.M."/>
            <person name="Park H.-S."/>
            <person name="Perrone G."/>
            <person name="Piumi F."/>
            <person name="Punt P.J."/>
            <person name="Ram A.F."/>
            <person name="Ramon A."/>
            <person name="Rauscher S."/>
            <person name="Record E."/>
            <person name="Riano-Pachon D.M."/>
            <person name="Robert V."/>
            <person name="Roehrig J."/>
            <person name="Ruller R."/>
            <person name="Salamov A."/>
            <person name="Salih N.S."/>
            <person name="Samson R.A."/>
            <person name="Sandor E."/>
            <person name="Sanguinetti M."/>
            <person name="Schuetze T."/>
            <person name="Sepcic K."/>
            <person name="Shelest E."/>
            <person name="Sherlock G."/>
            <person name="Sophianopoulou V."/>
            <person name="Squina F.M."/>
            <person name="Sun H."/>
            <person name="Susca A."/>
            <person name="Todd R.B."/>
            <person name="Tsang A."/>
            <person name="Unkles S.E."/>
            <person name="van de Wiele N."/>
            <person name="van Rossen-Uffink D."/>
            <person name="Oliveira J.V."/>
            <person name="Vesth T.C."/>
            <person name="Visser J."/>
            <person name="Yu J.-H."/>
            <person name="Zhou M."/>
            <person name="Andersen M.R."/>
            <person name="Archer D.B."/>
            <person name="Baker S.E."/>
            <person name="Benoit I."/>
            <person name="Brakhage A.A."/>
            <person name="Braus G.H."/>
            <person name="Fischer R."/>
            <person name="Frisvad J.C."/>
            <person name="Goldman G.H."/>
            <person name="Houbraken J."/>
            <person name="Oakley B."/>
            <person name="Pocsi I."/>
            <person name="Scazzocchio C."/>
            <person name="Seiboth B."/>
            <person name="vanKuyk P.A."/>
            <person name="Wortman J."/>
            <person name="Dyer P.S."/>
            <person name="Grigoriev I.V."/>
        </authorList>
    </citation>
    <scope>NUCLEOTIDE SEQUENCE [LARGE SCALE GENOMIC DNA]</scope>
    <source>
        <strain evidence="4">CBS 506.65</strain>
    </source>
</reference>
<dbReference type="STRING" id="1073090.A0A1L9SSP0"/>
<evidence type="ECO:0000313" key="3">
    <source>
        <dbReference type="EMBL" id="OJJ50136.1"/>
    </source>
</evidence>
<sequence length="233" mass="25275">MKAFLLLSGLTLAYCQGYSTECTDLYYSEGWLVGTCPTDDGGTISSSVYLPTKIENSEGTLEWKTDGAYWDTCDDCTLVDSGSTLQCYCDATSSKNDKTSTLDLEEYIANYDGHLLSNLTGAITSIPANSSYGIPATFDVELLLSSESNECSEYGATISLNDPTDCYYLNLGVEYTWACGSSVDNDGWEIIGYTTEDCTGDAIVTFTPDNEDTCYTFTEGVIGFSVTPLWNAD</sequence>
<keyword evidence="4" id="KW-1185">Reference proteome</keyword>
<dbReference type="RefSeq" id="XP_022584646.1">
    <property type="nucleotide sequence ID" value="XM_022726661.1"/>
</dbReference>